<evidence type="ECO:0000256" key="1">
    <source>
        <dbReference type="SAM" id="MobiDB-lite"/>
    </source>
</evidence>
<organism evidence="2 3">
    <name type="scientific">Brachionus calyciflorus</name>
    <dbReference type="NCBI Taxonomy" id="104777"/>
    <lineage>
        <taxon>Eukaryota</taxon>
        <taxon>Metazoa</taxon>
        <taxon>Spiralia</taxon>
        <taxon>Gnathifera</taxon>
        <taxon>Rotifera</taxon>
        <taxon>Eurotatoria</taxon>
        <taxon>Monogononta</taxon>
        <taxon>Pseudotrocha</taxon>
        <taxon>Ploima</taxon>
        <taxon>Brachionidae</taxon>
        <taxon>Brachionus</taxon>
    </lineage>
</organism>
<name>A0A814ESS4_9BILA</name>
<sequence length="350" mass="41979">MGGKKSKPSSNFQNQSYQYNSPFFHNTNHDNFGQNNHHQANHGNNHHNRMNNHNHHRHNRCQHHQNNKNHARNNMRHLGSGIMDPFYHPNQDMYNQNHENNFFGENQFNPYDDYGQNFNENYPNPMLNHNFDNMNFNRNRRMRRRPRPRRRLRRRPIDPFRNDEFLAENNPEFLLDPRHRPRYLSNREVKFMKNRYWNPLTGHTSSHPSSHPSTHPSTHPSSHPSSNIRESQQREISAIPEPLQISRLEFPPLKKINIPKYRPNQYKEHKPTESQAYFANKVHVVNRYNKKNYASTIYAKPIKPPTSEHHIKIVDKREKSENPFKNAKYFISSIRVPRSLANQVTFEIKN</sequence>
<dbReference type="AlphaFoldDB" id="A0A814ESS4"/>
<evidence type="ECO:0000313" key="3">
    <source>
        <dbReference type="Proteomes" id="UP000663879"/>
    </source>
</evidence>
<accession>A0A814ESS4</accession>
<proteinExistence type="predicted"/>
<feature type="compositionally biased region" description="Polar residues" evidence="1">
    <location>
        <begin position="8"/>
        <end position="30"/>
    </location>
</feature>
<dbReference type="OrthoDB" id="10638028at2759"/>
<dbReference type="EMBL" id="CAJNOC010003222">
    <property type="protein sequence ID" value="CAF0973264.1"/>
    <property type="molecule type" value="Genomic_DNA"/>
</dbReference>
<dbReference type="Proteomes" id="UP000663879">
    <property type="component" value="Unassembled WGS sequence"/>
</dbReference>
<comment type="caution">
    <text evidence="2">The sequence shown here is derived from an EMBL/GenBank/DDBJ whole genome shotgun (WGS) entry which is preliminary data.</text>
</comment>
<protein>
    <submittedName>
        <fullName evidence="2">Uncharacterized protein</fullName>
    </submittedName>
</protein>
<gene>
    <name evidence="2" type="ORF">OXX778_LOCUS15030</name>
</gene>
<evidence type="ECO:0000313" key="2">
    <source>
        <dbReference type="EMBL" id="CAF0973264.1"/>
    </source>
</evidence>
<reference evidence="2" key="1">
    <citation type="submission" date="2021-02" db="EMBL/GenBank/DDBJ databases">
        <authorList>
            <person name="Nowell W R."/>
        </authorList>
    </citation>
    <scope>NUCLEOTIDE SEQUENCE</scope>
    <source>
        <strain evidence="2">Ploen Becks lab</strain>
    </source>
</reference>
<feature type="region of interest" description="Disordered" evidence="1">
    <location>
        <begin position="1"/>
        <end position="72"/>
    </location>
</feature>
<keyword evidence="3" id="KW-1185">Reference proteome</keyword>
<feature type="compositionally biased region" description="Low complexity" evidence="1">
    <location>
        <begin position="31"/>
        <end position="43"/>
    </location>
</feature>
<feature type="compositionally biased region" description="Low complexity" evidence="1">
    <location>
        <begin position="203"/>
        <end position="226"/>
    </location>
</feature>
<feature type="region of interest" description="Disordered" evidence="1">
    <location>
        <begin position="200"/>
        <end position="234"/>
    </location>
</feature>
<feature type="compositionally biased region" description="Basic residues" evidence="1">
    <location>
        <begin position="44"/>
        <end position="72"/>
    </location>
</feature>